<feature type="transmembrane region" description="Helical" evidence="6">
    <location>
        <begin position="185"/>
        <end position="203"/>
    </location>
</feature>
<organism evidence="7 8">
    <name type="scientific">Hydrogenovibrio thermophilus</name>
    <dbReference type="NCBI Taxonomy" id="265883"/>
    <lineage>
        <taxon>Bacteria</taxon>
        <taxon>Pseudomonadati</taxon>
        <taxon>Pseudomonadota</taxon>
        <taxon>Gammaproteobacteria</taxon>
        <taxon>Thiotrichales</taxon>
        <taxon>Piscirickettsiaceae</taxon>
        <taxon>Hydrogenovibrio</taxon>
    </lineage>
</organism>
<protein>
    <submittedName>
        <fullName evidence="7">LysE family translocator</fullName>
    </submittedName>
</protein>
<keyword evidence="3 6" id="KW-0812">Transmembrane</keyword>
<evidence type="ECO:0000313" key="7">
    <source>
        <dbReference type="EMBL" id="QAB16369.1"/>
    </source>
</evidence>
<comment type="subcellular location">
    <subcellularLocation>
        <location evidence="1">Cell membrane</location>
        <topology evidence="1">Multi-pass membrane protein</topology>
    </subcellularLocation>
</comment>
<feature type="transmembrane region" description="Helical" evidence="6">
    <location>
        <begin position="41"/>
        <end position="65"/>
    </location>
</feature>
<dbReference type="GO" id="GO:0015171">
    <property type="term" value="F:amino acid transmembrane transporter activity"/>
    <property type="evidence" value="ECO:0007669"/>
    <property type="project" value="TreeGrafter"/>
</dbReference>
<evidence type="ECO:0000256" key="4">
    <source>
        <dbReference type="ARBA" id="ARBA00022989"/>
    </source>
</evidence>
<evidence type="ECO:0000256" key="3">
    <source>
        <dbReference type="ARBA" id="ARBA00022692"/>
    </source>
</evidence>
<gene>
    <name evidence="7" type="ORF">EPV75_00255</name>
</gene>
<dbReference type="PANTHER" id="PTHR30086:SF20">
    <property type="entry name" value="ARGININE EXPORTER PROTEIN ARGO-RELATED"/>
    <property type="match status" value="1"/>
</dbReference>
<feature type="transmembrane region" description="Helical" evidence="6">
    <location>
        <begin position="71"/>
        <end position="89"/>
    </location>
</feature>
<feature type="transmembrane region" description="Helical" evidence="6">
    <location>
        <begin position="6"/>
        <end position="29"/>
    </location>
</feature>
<dbReference type="GO" id="GO:0005886">
    <property type="term" value="C:plasma membrane"/>
    <property type="evidence" value="ECO:0007669"/>
    <property type="project" value="UniProtKB-SubCell"/>
</dbReference>
<feature type="transmembrane region" description="Helical" evidence="6">
    <location>
        <begin position="116"/>
        <end position="136"/>
    </location>
</feature>
<keyword evidence="8" id="KW-1185">Reference proteome</keyword>
<proteinExistence type="predicted"/>
<dbReference type="Pfam" id="PF01810">
    <property type="entry name" value="LysE"/>
    <property type="match status" value="1"/>
</dbReference>
<accession>A0A410H630</accession>
<dbReference type="InterPro" id="IPR001123">
    <property type="entry name" value="LeuE-type"/>
</dbReference>
<dbReference type="AlphaFoldDB" id="A0A410H630"/>
<evidence type="ECO:0000256" key="6">
    <source>
        <dbReference type="SAM" id="Phobius"/>
    </source>
</evidence>
<evidence type="ECO:0000313" key="8">
    <source>
        <dbReference type="Proteomes" id="UP000285478"/>
    </source>
</evidence>
<evidence type="ECO:0000256" key="5">
    <source>
        <dbReference type="ARBA" id="ARBA00023136"/>
    </source>
</evidence>
<dbReference type="EMBL" id="CP035033">
    <property type="protein sequence ID" value="QAB16369.1"/>
    <property type="molecule type" value="Genomic_DNA"/>
</dbReference>
<dbReference type="PANTHER" id="PTHR30086">
    <property type="entry name" value="ARGININE EXPORTER PROTEIN ARGO"/>
    <property type="match status" value="1"/>
</dbReference>
<dbReference type="Proteomes" id="UP000285478">
    <property type="component" value="Chromosome"/>
</dbReference>
<name>A0A410H630_9GAMM</name>
<keyword evidence="5 6" id="KW-0472">Membrane</keyword>
<evidence type="ECO:0000256" key="1">
    <source>
        <dbReference type="ARBA" id="ARBA00004651"/>
    </source>
</evidence>
<evidence type="ECO:0000256" key="2">
    <source>
        <dbReference type="ARBA" id="ARBA00022475"/>
    </source>
</evidence>
<reference evidence="7 8" key="1">
    <citation type="journal article" date="2018" name="Environ. Microbiol.">
        <title>Genomes of ubiquitous marine and hypersaline Hydrogenovibrio, Thiomicrorhabdus and Thiomicrospira spp. encode a diversity of mechanisms to sustain chemolithoautotrophy in heterogeneous environments.</title>
        <authorList>
            <person name="Scott K.M."/>
            <person name="Williams J."/>
            <person name="Porter C.M.B."/>
            <person name="Russel S."/>
            <person name="Harmer T.L."/>
            <person name="Paul J.H."/>
            <person name="Antonen K.M."/>
            <person name="Bridges M.K."/>
            <person name="Camper G.J."/>
            <person name="Campla C.K."/>
            <person name="Casella L.G."/>
            <person name="Chase E."/>
            <person name="Conrad J.W."/>
            <person name="Cruz M.C."/>
            <person name="Dunlap D.S."/>
            <person name="Duran L."/>
            <person name="Fahsbender E.M."/>
            <person name="Goldsmith D.B."/>
            <person name="Keeley R.F."/>
            <person name="Kondoff M.R."/>
            <person name="Kussy B.I."/>
            <person name="Lane M.K."/>
            <person name="Lawler S."/>
            <person name="Leigh B.A."/>
            <person name="Lewis C."/>
            <person name="Lostal L.M."/>
            <person name="Marking D."/>
            <person name="Mancera P.A."/>
            <person name="McClenthan E.C."/>
            <person name="McIntyre E.A."/>
            <person name="Mine J.A."/>
            <person name="Modi S."/>
            <person name="Moore B.D."/>
            <person name="Morgan W.A."/>
            <person name="Nelson K.M."/>
            <person name="Nguyen K.N."/>
            <person name="Ogburn N."/>
            <person name="Parrino D.G."/>
            <person name="Pedapudi A.D."/>
            <person name="Pelham R.P."/>
            <person name="Preece A.M."/>
            <person name="Rampersad E.A."/>
            <person name="Richardson J.C."/>
            <person name="Rodgers C.M."/>
            <person name="Schaffer B.L."/>
            <person name="Sheridan N.E."/>
            <person name="Solone M.R."/>
            <person name="Staley Z.R."/>
            <person name="Tabuchi M."/>
            <person name="Waide R.J."/>
            <person name="Wanjugi P.W."/>
            <person name="Young S."/>
            <person name="Clum A."/>
            <person name="Daum C."/>
            <person name="Huntemann M."/>
            <person name="Ivanova N."/>
            <person name="Kyrpides N."/>
            <person name="Mikhailova N."/>
            <person name="Palaniappan K."/>
            <person name="Pillay M."/>
            <person name="Reddy T.B.K."/>
            <person name="Shapiro N."/>
            <person name="Stamatis D."/>
            <person name="Varghese N."/>
            <person name="Woyke T."/>
            <person name="Boden R."/>
            <person name="Freyermuth S.K."/>
            <person name="Kerfeld C.A."/>
        </authorList>
    </citation>
    <scope>NUCLEOTIDE SEQUENCE [LARGE SCALE GENOMIC DNA]</scope>
    <source>
        <strain evidence="7 8">JR-2</strain>
    </source>
</reference>
<dbReference type="PIRSF" id="PIRSF006324">
    <property type="entry name" value="LeuE"/>
    <property type="match status" value="1"/>
</dbReference>
<dbReference type="KEGG" id="htr:EPV75_00255"/>
<sequence length="210" mass="22650">MPALDTLLPFTGLMILLALSPGPDNLFVLMQSVVHGKTAGLWVTLGLCTGLVGHTLAVAFGLALVLKTSPWLFSAIQTLGAVYLLYLAWQSYRAANCHVSQQLPKLSAGQLYRRGVVMNITNPKVTLFFLAFLPQFVARETEHFASQILVLGGLAILATLLVFGSIALFAGALKILNQSDSAQRRLHLITAGLLALLGLKLFFDLAQSLY</sequence>
<keyword evidence="4 6" id="KW-1133">Transmembrane helix</keyword>
<keyword evidence="2" id="KW-1003">Cell membrane</keyword>
<feature type="transmembrane region" description="Helical" evidence="6">
    <location>
        <begin position="148"/>
        <end position="173"/>
    </location>
</feature>